<accession>A0A2X3VZK2</accession>
<name>A0A2X3VZK2_9STRE</name>
<dbReference type="AlphaFoldDB" id="A0A2X3VZK2"/>
<protein>
    <submittedName>
        <fullName evidence="1">Protein of uncharacterized function (DUF2974)</fullName>
    </submittedName>
</protein>
<dbReference type="OrthoDB" id="2365336at2"/>
<organism evidence="1 2">
    <name type="scientific">Streptococcus ferus</name>
    <dbReference type="NCBI Taxonomy" id="1345"/>
    <lineage>
        <taxon>Bacteria</taxon>
        <taxon>Bacillati</taxon>
        <taxon>Bacillota</taxon>
        <taxon>Bacilli</taxon>
        <taxon>Lactobacillales</taxon>
        <taxon>Streptococcaceae</taxon>
        <taxon>Streptococcus</taxon>
    </lineage>
</organism>
<dbReference type="InterPro" id="IPR029058">
    <property type="entry name" value="AB_hydrolase_fold"/>
</dbReference>
<proteinExistence type="predicted"/>
<sequence>MKDKYLNEDNLQIAMTEYQPNMDKVERRVQTEYGKTVGYVSKVYDNTSGAGEQVYAVVDNLNQKPSEVEEVTVLFRGSAGPDKVLTEDFRNDWLENDMVLANRIWTEEKTPYPRNYDQSTAQLRAASDALNKIMKTYPNAKVNLYGHSLGSMNAQYAMANLSEKALNRVNSAHIYNGPNIYSLLSDEQQEKVDAIKGKIYNYADPKDMISMVGRDISQGSEGAVGVVYYVDSQSKGFADQHMTLGYALDKEGKIKVLNTIETAALNKVYTGMETYQQLKASLSSGGLTGHEQVYLDYSQASVIAASLGTIAQEAYEQTKAIRDEAVAEAEDVWEDIKRRPFSVTHLTDEEIMAIYAEEGVTYESVVGEVTDYFDKKVKVAQELAEAFSRLSQEIETGMQALLAEDTTLAGEIVQWTSGT</sequence>
<evidence type="ECO:0000313" key="1">
    <source>
        <dbReference type="EMBL" id="SQF40489.1"/>
    </source>
</evidence>
<dbReference type="EMBL" id="LS483343">
    <property type="protein sequence ID" value="SQF40489.1"/>
    <property type="molecule type" value="Genomic_DNA"/>
</dbReference>
<evidence type="ECO:0000313" key="2">
    <source>
        <dbReference type="Proteomes" id="UP000249495"/>
    </source>
</evidence>
<gene>
    <name evidence="1" type="ORF">NCTC12278_01059</name>
</gene>
<dbReference type="RefSeq" id="WP_111703016.1">
    <property type="nucleotide sequence ID" value="NZ_LS483343.1"/>
</dbReference>
<dbReference type="SUPFAM" id="SSF53474">
    <property type="entry name" value="alpha/beta-Hydrolases"/>
    <property type="match status" value="1"/>
</dbReference>
<dbReference type="Proteomes" id="UP000249495">
    <property type="component" value="Chromosome 1"/>
</dbReference>
<reference evidence="1 2" key="1">
    <citation type="submission" date="2018-06" db="EMBL/GenBank/DDBJ databases">
        <authorList>
            <consortium name="Pathogen Informatics"/>
            <person name="Doyle S."/>
        </authorList>
    </citation>
    <scope>NUCLEOTIDE SEQUENCE [LARGE SCALE GENOMIC DNA]</scope>
    <source>
        <strain evidence="1 2">NCTC12278</strain>
    </source>
</reference>
<dbReference type="Gene3D" id="3.40.50.1820">
    <property type="entry name" value="alpha/beta hydrolase"/>
    <property type="match status" value="1"/>
</dbReference>
<keyword evidence="2" id="KW-1185">Reference proteome</keyword>
<dbReference type="InterPro" id="IPR024499">
    <property type="entry name" value="Mbeg1-like"/>
</dbReference>
<dbReference type="Pfam" id="PF11187">
    <property type="entry name" value="Mbeg1-like"/>
    <property type="match status" value="1"/>
</dbReference>
<dbReference type="KEGG" id="sfer:NCTC12278_01059"/>